<feature type="transmembrane region" description="Helical" evidence="1">
    <location>
        <begin position="42"/>
        <end position="64"/>
    </location>
</feature>
<sequence length="273" mass="30796">MNFARLYKKEFMKERKSFAVTLIITLGVMLFLYSRIGQWPTGVPTFVSMTIIFGFGIAAFINCFDYMGDEWKRNNHYLMLSLPVKGRDILSAKLAWFMTEFGAHMLLLGAYTTVMLLAELKSTDVLSAELYNGIVLSVWRLYGLGMLPMLYVLASVGVLGLFSYTAGSTVKRFNFWVGAVSYILPMWLLSYISGKSMEISPAWLHIELPLSNVLAWQQIERALNSNGTNDFNLSFFMNGTFIGIDILAVLIWAAGMIGLFFLASWLLENVVEV</sequence>
<accession>F3ZWM0</accession>
<dbReference type="Proteomes" id="UP000008457">
    <property type="component" value="Chromosome"/>
</dbReference>
<feature type="transmembrane region" description="Helical" evidence="1">
    <location>
        <begin position="138"/>
        <end position="161"/>
    </location>
</feature>
<dbReference type="STRING" id="697281.Mahau_1269"/>
<keyword evidence="3" id="KW-1185">Reference proteome</keyword>
<dbReference type="eggNOG" id="ENOG50336AA">
    <property type="taxonomic scope" value="Bacteria"/>
</dbReference>
<feature type="transmembrane region" description="Helical" evidence="1">
    <location>
        <begin position="173"/>
        <end position="192"/>
    </location>
</feature>
<evidence type="ECO:0000256" key="1">
    <source>
        <dbReference type="SAM" id="Phobius"/>
    </source>
</evidence>
<keyword evidence="1" id="KW-1133">Transmembrane helix</keyword>
<dbReference type="HOGENOM" id="CLU_1026075_0_0_9"/>
<dbReference type="KEGG" id="mas:Mahau_1269"/>
<protein>
    <recommendedName>
        <fullName evidence="4">ABC-2 type transporter</fullName>
    </recommendedName>
</protein>
<keyword evidence="1" id="KW-0812">Transmembrane</keyword>
<organism evidence="2 3">
    <name type="scientific">Mahella australiensis (strain DSM 15567 / CIP 107919 / 50-1 BON)</name>
    <dbReference type="NCBI Taxonomy" id="697281"/>
    <lineage>
        <taxon>Bacteria</taxon>
        <taxon>Bacillati</taxon>
        <taxon>Bacillota</taxon>
        <taxon>Clostridia</taxon>
        <taxon>Thermoanaerobacterales</taxon>
        <taxon>Thermoanaerobacterales Family IV. Incertae Sedis</taxon>
        <taxon>Mahella</taxon>
    </lineage>
</organism>
<dbReference type="EMBL" id="CP002360">
    <property type="protein sequence ID" value="AEE96463.1"/>
    <property type="molecule type" value="Genomic_DNA"/>
</dbReference>
<evidence type="ECO:0000313" key="3">
    <source>
        <dbReference type="Proteomes" id="UP000008457"/>
    </source>
</evidence>
<evidence type="ECO:0008006" key="4">
    <source>
        <dbReference type="Google" id="ProtNLM"/>
    </source>
</evidence>
<reference evidence="2 3" key="2">
    <citation type="journal article" date="2011" name="Stand. Genomic Sci.">
        <title>Complete genome sequence of Mahella australiensis type strain (50-1 BON).</title>
        <authorList>
            <person name="Sikorski J."/>
            <person name="Teshima H."/>
            <person name="Nolan M."/>
            <person name="Lucas S."/>
            <person name="Hammon N."/>
            <person name="Deshpande S."/>
            <person name="Cheng J.F."/>
            <person name="Pitluck S."/>
            <person name="Liolios K."/>
            <person name="Pagani I."/>
            <person name="Ivanova N."/>
            <person name="Huntemann M."/>
            <person name="Mavromatis K."/>
            <person name="Ovchinikova G."/>
            <person name="Pati A."/>
            <person name="Tapia R."/>
            <person name="Han C."/>
            <person name="Goodwin L."/>
            <person name="Chen A."/>
            <person name="Palaniappan K."/>
            <person name="Land M."/>
            <person name="Hauser L."/>
            <person name="Ngatchou-Djao O.D."/>
            <person name="Rohde M."/>
            <person name="Pukall R."/>
            <person name="Spring S."/>
            <person name="Abt B."/>
            <person name="Goker M."/>
            <person name="Detter J.C."/>
            <person name="Woyke T."/>
            <person name="Bristow J."/>
            <person name="Markowitz V."/>
            <person name="Hugenholtz P."/>
            <person name="Eisen J.A."/>
            <person name="Kyrpides N.C."/>
            <person name="Klenk H.P."/>
            <person name="Lapidus A."/>
        </authorList>
    </citation>
    <scope>NUCLEOTIDE SEQUENCE [LARGE SCALE GENOMIC DNA]</scope>
    <source>
        <strain evidence="3">DSM 15567 / CIP 107919 / 50-1 BON</strain>
    </source>
</reference>
<proteinExistence type="predicted"/>
<reference evidence="3" key="1">
    <citation type="submission" date="2010-11" db="EMBL/GenBank/DDBJ databases">
        <title>The complete genome of Mahella australiensis DSM 15567.</title>
        <authorList>
            <consortium name="US DOE Joint Genome Institute (JGI-PGF)"/>
            <person name="Lucas S."/>
            <person name="Copeland A."/>
            <person name="Lapidus A."/>
            <person name="Bruce D."/>
            <person name="Goodwin L."/>
            <person name="Pitluck S."/>
            <person name="Kyrpides N."/>
            <person name="Mavromatis K."/>
            <person name="Pagani I."/>
            <person name="Ivanova N."/>
            <person name="Teshima H."/>
            <person name="Brettin T."/>
            <person name="Detter J.C."/>
            <person name="Han C."/>
            <person name="Tapia R."/>
            <person name="Land M."/>
            <person name="Hauser L."/>
            <person name="Markowitz V."/>
            <person name="Cheng J.-F."/>
            <person name="Hugenholtz P."/>
            <person name="Woyke T."/>
            <person name="Wu D."/>
            <person name="Spring S."/>
            <person name="Pukall R."/>
            <person name="Steenblock K."/>
            <person name="Schneider S."/>
            <person name="Klenk H.-P."/>
            <person name="Eisen J.A."/>
        </authorList>
    </citation>
    <scope>NUCLEOTIDE SEQUENCE [LARGE SCALE GENOMIC DNA]</scope>
    <source>
        <strain evidence="3">DSM 15567 / CIP 107919 / 50-1 BON</strain>
    </source>
</reference>
<name>F3ZWM0_MAHA5</name>
<dbReference type="AlphaFoldDB" id="F3ZWM0"/>
<evidence type="ECO:0000313" key="2">
    <source>
        <dbReference type="EMBL" id="AEE96463.1"/>
    </source>
</evidence>
<keyword evidence="1" id="KW-0472">Membrane</keyword>
<gene>
    <name evidence="2" type="ordered locus">Mahau_1269</name>
</gene>
<feature type="transmembrane region" description="Helical" evidence="1">
    <location>
        <begin position="18"/>
        <end position="36"/>
    </location>
</feature>
<dbReference type="RefSeq" id="WP_013780893.1">
    <property type="nucleotide sequence ID" value="NC_015520.1"/>
</dbReference>
<feature type="transmembrane region" description="Helical" evidence="1">
    <location>
        <begin position="94"/>
        <end position="118"/>
    </location>
</feature>
<feature type="transmembrane region" description="Helical" evidence="1">
    <location>
        <begin position="241"/>
        <end position="267"/>
    </location>
</feature>